<gene>
    <name evidence="12" type="primary">NANOS2</name>
</gene>
<dbReference type="Gene3D" id="4.10.60.30">
    <property type="entry name" value="Nanos, RNA-binding domain"/>
    <property type="match status" value="1"/>
</dbReference>
<evidence type="ECO:0000256" key="4">
    <source>
        <dbReference type="ARBA" id="ARBA00022771"/>
    </source>
</evidence>
<evidence type="ECO:0000259" key="10">
    <source>
        <dbReference type="PROSITE" id="PS51522"/>
    </source>
</evidence>
<keyword evidence="5" id="KW-0862">Zinc</keyword>
<dbReference type="InterPro" id="IPR038129">
    <property type="entry name" value="Nanos_sf"/>
</dbReference>
<feature type="region of interest" description="Disordered" evidence="9">
    <location>
        <begin position="45"/>
        <end position="97"/>
    </location>
</feature>
<evidence type="ECO:0000256" key="3">
    <source>
        <dbReference type="ARBA" id="ARBA00022723"/>
    </source>
</evidence>
<dbReference type="GO" id="GO:0003723">
    <property type="term" value="F:RNA binding"/>
    <property type="evidence" value="ECO:0007669"/>
    <property type="project" value="UniProtKB-UniRule"/>
</dbReference>
<accession>A0A9F5MZK2</accession>
<dbReference type="Proteomes" id="UP000695026">
    <property type="component" value="Unplaced"/>
</dbReference>
<feature type="domain" description="Nanos-type" evidence="10">
    <location>
        <begin position="105"/>
        <end position="159"/>
    </location>
</feature>
<dbReference type="OMA" id="WRDYFNL"/>
<dbReference type="GO" id="GO:0006417">
    <property type="term" value="P:regulation of translation"/>
    <property type="evidence" value="ECO:0007669"/>
    <property type="project" value="UniProtKB-UniRule"/>
</dbReference>
<organism evidence="11 12">
    <name type="scientific">Python bivittatus</name>
    <name type="common">Burmese python</name>
    <name type="synonym">Python molurus bivittatus</name>
    <dbReference type="NCBI Taxonomy" id="176946"/>
    <lineage>
        <taxon>Eukaryota</taxon>
        <taxon>Metazoa</taxon>
        <taxon>Chordata</taxon>
        <taxon>Craniata</taxon>
        <taxon>Vertebrata</taxon>
        <taxon>Euteleostomi</taxon>
        <taxon>Lepidosauria</taxon>
        <taxon>Squamata</taxon>
        <taxon>Bifurcata</taxon>
        <taxon>Unidentata</taxon>
        <taxon>Episquamata</taxon>
        <taxon>Toxicofera</taxon>
        <taxon>Serpentes</taxon>
        <taxon>Henophidia</taxon>
        <taxon>Pythonidae</taxon>
        <taxon>Python</taxon>
    </lineage>
</organism>
<evidence type="ECO:0000256" key="7">
    <source>
        <dbReference type="ARBA" id="ARBA00022884"/>
    </source>
</evidence>
<dbReference type="Pfam" id="PF05741">
    <property type="entry name" value="zf-nanos"/>
    <property type="match status" value="1"/>
</dbReference>
<dbReference type="GO" id="GO:0008270">
    <property type="term" value="F:zinc ion binding"/>
    <property type="evidence" value="ECO:0007669"/>
    <property type="project" value="UniProtKB-KW"/>
</dbReference>
<dbReference type="AlphaFoldDB" id="A0A9F5MZK2"/>
<evidence type="ECO:0000256" key="8">
    <source>
        <dbReference type="PROSITE-ProRule" id="PRU00855"/>
    </source>
</evidence>
<sequence>MFSPSSQSSPAGLPATASGRFFDRWKDYLNLSKVVMEIVEDRKKPQGFCPQRDPLERSVPPVPCKDPSKATVRWANGSGSSGTNSSGNGTDGGDLQPAQPTGRGICNFCKHNGESKNVYSSHPLKRADGVVVCPILRNYMCPLCGATADKAHTLKYCPLNQGKQSLYRKCGRNSAGRRVKR</sequence>
<dbReference type="FunFam" id="4.10.60.30:FF:000001">
    <property type="entry name" value="nanos homolog 3"/>
    <property type="match status" value="1"/>
</dbReference>
<evidence type="ECO:0000256" key="5">
    <source>
        <dbReference type="ARBA" id="ARBA00022833"/>
    </source>
</evidence>
<evidence type="ECO:0000256" key="9">
    <source>
        <dbReference type="SAM" id="MobiDB-lite"/>
    </source>
</evidence>
<dbReference type="InterPro" id="IPR024161">
    <property type="entry name" value="Znf_nanos-typ"/>
</dbReference>
<keyword evidence="3" id="KW-0479">Metal-binding</keyword>
<proteinExistence type="inferred from homology"/>
<dbReference type="InterPro" id="IPR008705">
    <property type="entry name" value="Nanos/Xcar2"/>
</dbReference>
<name>A0A9F5MZK2_PYTBI</name>
<dbReference type="OrthoDB" id="5864971at2759"/>
<evidence type="ECO:0000256" key="2">
    <source>
        <dbReference type="ARBA" id="ARBA00022490"/>
    </source>
</evidence>
<reference evidence="12" key="1">
    <citation type="submission" date="2025-08" db="UniProtKB">
        <authorList>
            <consortium name="RefSeq"/>
        </authorList>
    </citation>
    <scope>IDENTIFICATION</scope>
    <source>
        <tissue evidence="12">Liver</tissue>
    </source>
</reference>
<evidence type="ECO:0000313" key="12">
    <source>
        <dbReference type="RefSeq" id="XP_025030320.1"/>
    </source>
</evidence>
<protein>
    <submittedName>
        <fullName evidence="12">Nanos homolog 2</fullName>
    </submittedName>
</protein>
<keyword evidence="6 8" id="KW-0810">Translation regulation</keyword>
<evidence type="ECO:0000256" key="6">
    <source>
        <dbReference type="ARBA" id="ARBA00022845"/>
    </source>
</evidence>
<dbReference type="GeneID" id="112542229"/>
<dbReference type="RefSeq" id="XP_025030320.1">
    <property type="nucleotide sequence ID" value="XM_025174552.1"/>
</dbReference>
<keyword evidence="2" id="KW-0963">Cytoplasm</keyword>
<feature type="compositionally biased region" description="Low complexity" evidence="9">
    <location>
        <begin position="76"/>
        <end position="88"/>
    </location>
</feature>
<evidence type="ECO:0000256" key="1">
    <source>
        <dbReference type="ARBA" id="ARBA00004496"/>
    </source>
</evidence>
<dbReference type="GO" id="GO:0005737">
    <property type="term" value="C:cytoplasm"/>
    <property type="evidence" value="ECO:0007669"/>
    <property type="project" value="UniProtKB-SubCell"/>
</dbReference>
<dbReference type="CTD" id="339345"/>
<keyword evidence="7 8" id="KW-0694">RNA-binding</keyword>
<evidence type="ECO:0000313" key="11">
    <source>
        <dbReference type="Proteomes" id="UP000695026"/>
    </source>
</evidence>
<comment type="similarity">
    <text evidence="8">Belongs to the nanos family.</text>
</comment>
<keyword evidence="4 8" id="KW-0863">Zinc-finger</keyword>
<comment type="subcellular location">
    <subcellularLocation>
        <location evidence="1">Cytoplasm</location>
    </subcellularLocation>
</comment>
<keyword evidence="11" id="KW-1185">Reference proteome</keyword>
<dbReference type="KEGG" id="pbi:112542229"/>
<dbReference type="PROSITE" id="PS51522">
    <property type="entry name" value="ZF_NANOS"/>
    <property type="match status" value="1"/>
</dbReference>
<dbReference type="PANTHER" id="PTHR12887">
    <property type="entry name" value="NANOS PROTEIN"/>
    <property type="match status" value="1"/>
</dbReference>